<proteinExistence type="predicted"/>
<comment type="caution">
    <text evidence="1">The sequence shown here is derived from an EMBL/GenBank/DDBJ whole genome shotgun (WGS) entry which is preliminary data.</text>
</comment>
<organism evidence="1 2">
    <name type="scientific">Allacma fusca</name>
    <dbReference type="NCBI Taxonomy" id="39272"/>
    <lineage>
        <taxon>Eukaryota</taxon>
        <taxon>Metazoa</taxon>
        <taxon>Ecdysozoa</taxon>
        <taxon>Arthropoda</taxon>
        <taxon>Hexapoda</taxon>
        <taxon>Collembola</taxon>
        <taxon>Symphypleona</taxon>
        <taxon>Sminthuridae</taxon>
        <taxon>Allacma</taxon>
    </lineage>
</organism>
<evidence type="ECO:0000313" key="2">
    <source>
        <dbReference type="Proteomes" id="UP000708208"/>
    </source>
</evidence>
<protein>
    <submittedName>
        <fullName evidence="1">Uncharacterized protein</fullName>
    </submittedName>
</protein>
<dbReference type="EMBL" id="CAJVCH010083101">
    <property type="protein sequence ID" value="CAG7721811.1"/>
    <property type="molecule type" value="Genomic_DNA"/>
</dbReference>
<reference evidence="1" key="1">
    <citation type="submission" date="2021-06" db="EMBL/GenBank/DDBJ databases">
        <authorList>
            <person name="Hodson N. C."/>
            <person name="Mongue J. A."/>
            <person name="Jaron S. K."/>
        </authorList>
    </citation>
    <scope>NUCLEOTIDE SEQUENCE</scope>
</reference>
<dbReference type="AlphaFoldDB" id="A0A8J2JKQ2"/>
<evidence type="ECO:0000313" key="1">
    <source>
        <dbReference type="EMBL" id="CAG7721811.1"/>
    </source>
</evidence>
<name>A0A8J2JKQ2_9HEXA</name>
<gene>
    <name evidence="1" type="ORF">AFUS01_LOCUS11001</name>
</gene>
<accession>A0A8J2JKQ2</accession>
<keyword evidence="2" id="KW-1185">Reference proteome</keyword>
<dbReference type="Proteomes" id="UP000708208">
    <property type="component" value="Unassembled WGS sequence"/>
</dbReference>
<sequence>MSPLLQKLLPRKYQPSDSVEEDQRIWKIVGSFFRFRQVAGDQEDSRLDSSREIPGPEPAKRLGLSLLSLHFYAVLKKRVHHTS</sequence>